<dbReference type="AlphaFoldDB" id="A0A2P2NUJ0"/>
<proteinExistence type="predicted"/>
<name>A0A2P2NUJ0_RHIMU</name>
<evidence type="ECO:0000313" key="1">
    <source>
        <dbReference type="EMBL" id="MBX46166.1"/>
    </source>
</evidence>
<accession>A0A2P2NUJ0</accession>
<dbReference type="EMBL" id="GGEC01065682">
    <property type="protein sequence ID" value="MBX46166.1"/>
    <property type="molecule type" value="Transcribed_RNA"/>
</dbReference>
<sequence>MSERDSESQREKDLRLRDMLMPCLGGRDRARMGVKVYLSVI</sequence>
<protein>
    <submittedName>
        <fullName evidence="1">Uncharacterized protein</fullName>
    </submittedName>
</protein>
<reference evidence="1" key="1">
    <citation type="submission" date="2018-02" db="EMBL/GenBank/DDBJ databases">
        <title>Rhizophora mucronata_Transcriptome.</title>
        <authorList>
            <person name="Meera S.P."/>
            <person name="Sreeshan A."/>
            <person name="Augustine A."/>
        </authorList>
    </citation>
    <scope>NUCLEOTIDE SEQUENCE</scope>
    <source>
        <tissue evidence="1">Leaf</tissue>
    </source>
</reference>
<organism evidence="1">
    <name type="scientific">Rhizophora mucronata</name>
    <name type="common">Asiatic mangrove</name>
    <dbReference type="NCBI Taxonomy" id="61149"/>
    <lineage>
        <taxon>Eukaryota</taxon>
        <taxon>Viridiplantae</taxon>
        <taxon>Streptophyta</taxon>
        <taxon>Embryophyta</taxon>
        <taxon>Tracheophyta</taxon>
        <taxon>Spermatophyta</taxon>
        <taxon>Magnoliopsida</taxon>
        <taxon>eudicotyledons</taxon>
        <taxon>Gunneridae</taxon>
        <taxon>Pentapetalae</taxon>
        <taxon>rosids</taxon>
        <taxon>fabids</taxon>
        <taxon>Malpighiales</taxon>
        <taxon>Rhizophoraceae</taxon>
        <taxon>Rhizophora</taxon>
    </lineage>
</organism>